<dbReference type="EMBL" id="CAADRP010001335">
    <property type="protein sequence ID" value="VFU38112.1"/>
    <property type="molecule type" value="Genomic_DNA"/>
</dbReference>
<organism evidence="1">
    <name type="scientific">Salix viminalis</name>
    <name type="common">Common osier</name>
    <name type="synonym">Basket willow</name>
    <dbReference type="NCBI Taxonomy" id="40686"/>
    <lineage>
        <taxon>Eukaryota</taxon>
        <taxon>Viridiplantae</taxon>
        <taxon>Streptophyta</taxon>
        <taxon>Embryophyta</taxon>
        <taxon>Tracheophyta</taxon>
        <taxon>Spermatophyta</taxon>
        <taxon>Magnoliopsida</taxon>
        <taxon>eudicotyledons</taxon>
        <taxon>Gunneridae</taxon>
        <taxon>Pentapetalae</taxon>
        <taxon>rosids</taxon>
        <taxon>fabids</taxon>
        <taxon>Malpighiales</taxon>
        <taxon>Salicaceae</taxon>
        <taxon>Saliceae</taxon>
        <taxon>Salix</taxon>
    </lineage>
</organism>
<sequence length="139" mass="16067">MLRISLWGKQGVCEVDLLPLRITSRSLRGGSSAIENSLYGQVFAEGKGISIQGPTVWEEDWNSMARQPYYKSTSAFQHFYRPHEDFSENRAKITSQVLHHSENPYQIKDKRYTPGFYYTGKAECLEEHEKLYCASPSYF</sequence>
<protein>
    <submittedName>
        <fullName evidence="1">Uncharacterized protein</fullName>
    </submittedName>
</protein>
<proteinExistence type="predicted"/>
<evidence type="ECO:0000313" key="1">
    <source>
        <dbReference type="EMBL" id="VFU38112.1"/>
    </source>
</evidence>
<accession>A0A6N2LBH4</accession>
<dbReference type="AlphaFoldDB" id="A0A6N2LBH4"/>
<reference evidence="1" key="1">
    <citation type="submission" date="2019-03" db="EMBL/GenBank/DDBJ databases">
        <authorList>
            <person name="Mank J."/>
            <person name="Almeida P."/>
        </authorList>
    </citation>
    <scope>NUCLEOTIDE SEQUENCE</scope>
    <source>
        <strain evidence="1">78183</strain>
    </source>
</reference>
<name>A0A6N2LBH4_SALVM</name>
<gene>
    <name evidence="1" type="ORF">SVIM_LOCUS205253</name>
</gene>